<dbReference type="KEGG" id="tact:SG35_031350"/>
<sequence length="123" mass="14764">MSPHRFWSTISTHINELTNEDIDYIIENYSIDAKRELQEYVSQEFNLTLAALNTSLLEITPLSRRVLKRLNYRYNEQGFEKLLFSIGIYVFSTWHVELHQIMNTNHKTERKFSEKEFGEIELF</sequence>
<evidence type="ECO:0000313" key="1">
    <source>
        <dbReference type="EMBL" id="WDE02253.1"/>
    </source>
</evidence>
<gene>
    <name evidence="1" type="ORF">SG35_031350</name>
</gene>
<accession>A0AAE9YWP1</accession>
<dbReference type="RefSeq" id="WP_044831100.1">
    <property type="nucleotide sequence ID" value="NZ_CP059736.1"/>
</dbReference>
<proteinExistence type="predicted"/>
<dbReference type="Proteomes" id="UP000032568">
    <property type="component" value="Chromosome pTact"/>
</dbReference>
<organism evidence="1 2">
    <name type="scientific">Thalassomonas actiniarum</name>
    <dbReference type="NCBI Taxonomy" id="485447"/>
    <lineage>
        <taxon>Bacteria</taxon>
        <taxon>Pseudomonadati</taxon>
        <taxon>Pseudomonadota</taxon>
        <taxon>Gammaproteobacteria</taxon>
        <taxon>Alteromonadales</taxon>
        <taxon>Colwelliaceae</taxon>
        <taxon>Thalassomonas</taxon>
    </lineage>
</organism>
<protein>
    <submittedName>
        <fullName evidence="1">Uncharacterized protein</fullName>
    </submittedName>
</protein>
<evidence type="ECO:0000313" key="2">
    <source>
        <dbReference type="Proteomes" id="UP000032568"/>
    </source>
</evidence>
<dbReference type="EMBL" id="CP059736">
    <property type="protein sequence ID" value="WDE02253.1"/>
    <property type="molecule type" value="Genomic_DNA"/>
</dbReference>
<reference evidence="1 2" key="2">
    <citation type="journal article" date="2022" name="Mar. Drugs">
        <title>Bioassay-Guided Fractionation Leads to the Detection of Cholic Acid Generated by the Rare Thalassomonas sp.</title>
        <authorList>
            <person name="Pheiffer F."/>
            <person name="Schneider Y.K."/>
            <person name="Hansen E.H."/>
            <person name="Andersen J.H."/>
            <person name="Isaksson J."/>
            <person name="Busche T."/>
            <person name="R C."/>
            <person name="Kalinowski J."/>
            <person name="Zyl L.V."/>
            <person name="Trindade M."/>
        </authorList>
    </citation>
    <scope>NUCLEOTIDE SEQUENCE [LARGE SCALE GENOMIC DNA]</scope>
    <source>
        <strain evidence="1 2">A5K-106</strain>
    </source>
</reference>
<keyword evidence="2" id="KW-1185">Reference proteome</keyword>
<reference evidence="1 2" key="1">
    <citation type="journal article" date="2015" name="Genome Announc.">
        <title>Draft Genome Sequences of Marine Isolates of Thalassomonas viridans and Thalassomonas actiniarum.</title>
        <authorList>
            <person name="Olonade I."/>
            <person name="van Zyl L.J."/>
            <person name="Trindade M."/>
        </authorList>
    </citation>
    <scope>NUCLEOTIDE SEQUENCE [LARGE SCALE GENOMIC DNA]</scope>
    <source>
        <strain evidence="1 2">A5K-106</strain>
    </source>
</reference>
<name>A0AAE9YWP1_9GAMM</name>
<dbReference type="AlphaFoldDB" id="A0AAE9YWP1"/>